<comment type="caution">
    <text evidence="2">The sequence shown here is derived from an EMBL/GenBank/DDBJ whole genome shotgun (WGS) entry which is preliminary data.</text>
</comment>
<evidence type="ECO:0000313" key="3">
    <source>
        <dbReference type="Proteomes" id="UP001168877"/>
    </source>
</evidence>
<feature type="compositionally biased region" description="Acidic residues" evidence="1">
    <location>
        <begin position="38"/>
        <end position="49"/>
    </location>
</feature>
<feature type="region of interest" description="Disordered" evidence="1">
    <location>
        <begin position="190"/>
        <end position="217"/>
    </location>
</feature>
<feature type="compositionally biased region" description="Basic and acidic residues" evidence="1">
    <location>
        <begin position="153"/>
        <end position="162"/>
    </location>
</feature>
<protein>
    <submittedName>
        <fullName evidence="2">Uncharacterized protein</fullName>
    </submittedName>
</protein>
<sequence length="217" mass="22282">MCDFDTVCDLQGRTVKNSEAASKRHAAGLAKEGIAGQDGDDPSDGEDTGDVTRGDAELGRPPMHAEVAANTPAATVAATIPSEATPAAATPNRKGKEKVGASVGVGDVDGGRVESRPSPVRPEVAASTPAATAATPTVNPSNDLIPRTSRGKRPVEGTPDHTARPLKWASRVVQYVVSSYEEVIEEPVLAEAPSAETAVPGASVERPDFTESPLPEG</sequence>
<reference evidence="2" key="1">
    <citation type="journal article" date="2022" name="Plant J.">
        <title>Strategies of tolerance reflected in two North American maple genomes.</title>
        <authorList>
            <person name="McEvoy S.L."/>
            <person name="Sezen U.U."/>
            <person name="Trouern-Trend A."/>
            <person name="McMahon S.M."/>
            <person name="Schaberg P.G."/>
            <person name="Yang J."/>
            <person name="Wegrzyn J.L."/>
            <person name="Swenson N.G."/>
        </authorList>
    </citation>
    <scope>NUCLEOTIDE SEQUENCE</scope>
    <source>
        <strain evidence="2">NS2018</strain>
    </source>
</reference>
<dbReference type="AlphaFoldDB" id="A0AA39RTQ6"/>
<evidence type="ECO:0000313" key="2">
    <source>
        <dbReference type="EMBL" id="KAK0580102.1"/>
    </source>
</evidence>
<accession>A0AA39RTQ6</accession>
<keyword evidence="3" id="KW-1185">Reference proteome</keyword>
<feature type="compositionally biased region" description="Low complexity" evidence="1">
    <location>
        <begin position="65"/>
        <end position="79"/>
    </location>
</feature>
<name>A0AA39RTQ6_ACESA</name>
<dbReference type="EMBL" id="JAUESC010000385">
    <property type="protein sequence ID" value="KAK0580102.1"/>
    <property type="molecule type" value="Genomic_DNA"/>
</dbReference>
<evidence type="ECO:0000256" key="1">
    <source>
        <dbReference type="SAM" id="MobiDB-lite"/>
    </source>
</evidence>
<organism evidence="2 3">
    <name type="scientific">Acer saccharum</name>
    <name type="common">Sugar maple</name>
    <dbReference type="NCBI Taxonomy" id="4024"/>
    <lineage>
        <taxon>Eukaryota</taxon>
        <taxon>Viridiplantae</taxon>
        <taxon>Streptophyta</taxon>
        <taxon>Embryophyta</taxon>
        <taxon>Tracheophyta</taxon>
        <taxon>Spermatophyta</taxon>
        <taxon>Magnoliopsida</taxon>
        <taxon>eudicotyledons</taxon>
        <taxon>Gunneridae</taxon>
        <taxon>Pentapetalae</taxon>
        <taxon>rosids</taxon>
        <taxon>malvids</taxon>
        <taxon>Sapindales</taxon>
        <taxon>Sapindaceae</taxon>
        <taxon>Hippocastanoideae</taxon>
        <taxon>Acereae</taxon>
        <taxon>Acer</taxon>
    </lineage>
</organism>
<dbReference type="Proteomes" id="UP001168877">
    <property type="component" value="Unassembled WGS sequence"/>
</dbReference>
<feature type="region of interest" description="Disordered" evidence="1">
    <location>
        <begin position="15"/>
        <end position="162"/>
    </location>
</feature>
<reference evidence="2" key="2">
    <citation type="submission" date="2023-06" db="EMBL/GenBank/DDBJ databases">
        <authorList>
            <person name="Swenson N.G."/>
            <person name="Wegrzyn J.L."/>
            <person name="Mcevoy S.L."/>
        </authorList>
    </citation>
    <scope>NUCLEOTIDE SEQUENCE</scope>
    <source>
        <strain evidence="2">NS2018</strain>
        <tissue evidence="2">Leaf</tissue>
    </source>
</reference>
<feature type="compositionally biased region" description="Low complexity" evidence="1">
    <location>
        <begin position="124"/>
        <end position="142"/>
    </location>
</feature>
<gene>
    <name evidence="2" type="ORF">LWI29_036384</name>
</gene>
<proteinExistence type="predicted"/>